<name>A0A2Z2MDD6_THEPR</name>
<dbReference type="SUPFAM" id="SSF46785">
    <property type="entry name" value="Winged helix' DNA-binding domain"/>
    <property type="match status" value="1"/>
</dbReference>
<sequence length="446" mass="52594">MKFYDREKEVELLRKAKRAAIIGRRRVGKTRLVEEALNPITLFIPAEKNEALICRDWLEEIRERRYIPEIGTMKGIVEFLMREGETVFIDELQNALKVNPSFVYDLQRLLDKHREAKLVVTGSLISMSKKLIEDYNSPLYGRFDIVVKLRELDFQTVLEIMKDLGYGVEDAVKMWAVFGGLPKYYETLERFSMPVEDFIRTMFFEEPYPMFPEVMLMLKEELGKEYRTYFSILQAISEGKHTLGEISSHLSVKETSLTKYLHALEKDYELIVKKKDAFGRGRNRYYISQNLVHFWFRFLWRNYGKIERGALRWNDNEFNSYIGRKVEELIEALADLFVPFEIESRGKLWGKFKDKEKGKESFEIDVVAVGRGEAAFFEVKWEELNRKEAERELEWLGERIKATGYRGKAFPILVARKVKGKKGLEGVYDLWDLEEVLKEKSRKTLP</sequence>
<organism evidence="3 4">
    <name type="scientific">Thermococcus profundus</name>
    <dbReference type="NCBI Taxonomy" id="49899"/>
    <lineage>
        <taxon>Archaea</taxon>
        <taxon>Methanobacteriati</taxon>
        <taxon>Methanobacteriota</taxon>
        <taxon>Thermococci</taxon>
        <taxon>Thermococcales</taxon>
        <taxon>Thermococcaceae</taxon>
        <taxon>Thermococcus</taxon>
    </lineage>
</organism>
<dbReference type="KEGG" id="tprf:A3L09_05305"/>
<evidence type="ECO:0000259" key="1">
    <source>
        <dbReference type="Pfam" id="PF01637"/>
    </source>
</evidence>
<proteinExistence type="predicted"/>
<feature type="domain" description="ATPase" evidence="1">
    <location>
        <begin position="86"/>
        <end position="186"/>
    </location>
</feature>
<dbReference type="PANTHER" id="PTHR34704">
    <property type="entry name" value="ATPASE"/>
    <property type="match status" value="1"/>
</dbReference>
<feature type="domain" description="DUF234" evidence="2">
    <location>
        <begin position="295"/>
        <end position="390"/>
    </location>
</feature>
<dbReference type="InterPro" id="IPR004256">
    <property type="entry name" value="DUF234"/>
</dbReference>
<dbReference type="GO" id="GO:0005524">
    <property type="term" value="F:ATP binding"/>
    <property type="evidence" value="ECO:0007669"/>
    <property type="project" value="InterPro"/>
</dbReference>
<accession>A0A2Z2MDD6</accession>
<dbReference type="Pfam" id="PF01637">
    <property type="entry name" value="ATPase_2"/>
    <property type="match status" value="1"/>
</dbReference>
<evidence type="ECO:0000313" key="4">
    <source>
        <dbReference type="Proteomes" id="UP000250179"/>
    </source>
</evidence>
<evidence type="ECO:0000313" key="3">
    <source>
        <dbReference type="EMBL" id="ASJ02712.1"/>
    </source>
</evidence>
<dbReference type="Proteomes" id="UP000250179">
    <property type="component" value="Chromosome"/>
</dbReference>
<evidence type="ECO:0008006" key="5">
    <source>
        <dbReference type="Google" id="ProtNLM"/>
    </source>
</evidence>
<keyword evidence="4" id="KW-1185">Reference proteome</keyword>
<protein>
    <recommendedName>
        <fullName evidence="5">ATPase</fullName>
    </recommendedName>
</protein>
<dbReference type="InterPro" id="IPR036388">
    <property type="entry name" value="WH-like_DNA-bd_sf"/>
</dbReference>
<reference evidence="3 4" key="1">
    <citation type="submission" date="2016-03" db="EMBL/GenBank/DDBJ databases">
        <title>Complete genome sequence of Thermococcus profundus strain DT5432.</title>
        <authorList>
            <person name="Oger P.M."/>
        </authorList>
    </citation>
    <scope>NUCLEOTIDE SEQUENCE [LARGE SCALE GENOMIC DNA]</scope>
    <source>
        <strain evidence="3 4">DT 5432</strain>
    </source>
</reference>
<evidence type="ECO:0000259" key="2">
    <source>
        <dbReference type="Pfam" id="PF03008"/>
    </source>
</evidence>
<dbReference type="PANTHER" id="PTHR34704:SF2">
    <property type="entry name" value="ATPASE"/>
    <property type="match status" value="1"/>
</dbReference>
<dbReference type="Gene3D" id="1.10.10.10">
    <property type="entry name" value="Winged helix-like DNA-binding domain superfamily/Winged helix DNA-binding domain"/>
    <property type="match status" value="1"/>
</dbReference>
<dbReference type="AlphaFoldDB" id="A0A2Z2MDD6"/>
<dbReference type="InterPro" id="IPR011579">
    <property type="entry name" value="ATPase_dom"/>
</dbReference>
<dbReference type="InterPro" id="IPR027417">
    <property type="entry name" value="P-loop_NTPase"/>
</dbReference>
<dbReference type="Pfam" id="PF03008">
    <property type="entry name" value="DUF234"/>
    <property type="match status" value="1"/>
</dbReference>
<dbReference type="InterPro" id="IPR036390">
    <property type="entry name" value="WH_DNA-bd_sf"/>
</dbReference>
<gene>
    <name evidence="3" type="ORF">A3L09_05305</name>
</gene>
<dbReference type="OrthoDB" id="132045at2157"/>
<dbReference type="SUPFAM" id="SSF52540">
    <property type="entry name" value="P-loop containing nucleoside triphosphate hydrolases"/>
    <property type="match status" value="1"/>
</dbReference>
<dbReference type="Gene3D" id="3.40.50.300">
    <property type="entry name" value="P-loop containing nucleotide triphosphate hydrolases"/>
    <property type="match status" value="2"/>
</dbReference>
<dbReference type="EMBL" id="CP014862">
    <property type="protein sequence ID" value="ASJ02712.1"/>
    <property type="molecule type" value="Genomic_DNA"/>
</dbReference>